<dbReference type="EMBL" id="CP016174">
    <property type="protein sequence ID" value="ANN16230.1"/>
    <property type="molecule type" value="Genomic_DNA"/>
</dbReference>
<protein>
    <submittedName>
        <fullName evidence="1">Uncharacterized protein</fullName>
    </submittedName>
</protein>
<sequence>MPIRYFTERPPIIQGLEWTGSNFPEVAAFASYWGFTAVDNGDGTITTSGPICNGTNLAAGAWLIPNRANAQTAADVQNQFQELPTDGPFEYTLTEETTNPMTGYVRKSTTFDELHLTPSTTPQEVRAFFGESYDSIRFSLNFVGRDEAGNFVVILNGREIPGDGQEEVYGNPGGFFRVERRGDGKTVGLTWAPEALAADPLFEQA</sequence>
<dbReference type="AlphaFoldDB" id="A0A193BVM5"/>
<dbReference type="KEGG" id="aori:SD37_11640"/>
<dbReference type="STRING" id="31958.SD37_11640"/>
<accession>A0A193BVM5</accession>
<evidence type="ECO:0000313" key="2">
    <source>
        <dbReference type="Proteomes" id="UP000093695"/>
    </source>
</evidence>
<gene>
    <name evidence="1" type="ORF">SD37_11640</name>
</gene>
<organism evidence="1 2">
    <name type="scientific">Amycolatopsis orientalis</name>
    <name type="common">Nocardia orientalis</name>
    <dbReference type="NCBI Taxonomy" id="31958"/>
    <lineage>
        <taxon>Bacteria</taxon>
        <taxon>Bacillati</taxon>
        <taxon>Actinomycetota</taxon>
        <taxon>Actinomycetes</taxon>
        <taxon>Pseudonocardiales</taxon>
        <taxon>Pseudonocardiaceae</taxon>
        <taxon>Amycolatopsis</taxon>
    </lineage>
</organism>
<evidence type="ECO:0000313" key="1">
    <source>
        <dbReference type="EMBL" id="ANN16230.1"/>
    </source>
</evidence>
<dbReference type="Proteomes" id="UP000093695">
    <property type="component" value="Chromosome"/>
</dbReference>
<reference evidence="1 2" key="1">
    <citation type="journal article" date="2015" name="Genome Announc.">
        <title>Draft Genome Sequence of Norvancomycin-Producing Strain Amycolatopsis orientalis CPCC200066.</title>
        <authorList>
            <person name="Lei X."/>
            <person name="Yuan F."/>
            <person name="Shi Y."/>
            <person name="Li X."/>
            <person name="Wang L."/>
            <person name="Hong B."/>
        </authorList>
    </citation>
    <scope>NUCLEOTIDE SEQUENCE [LARGE SCALE GENOMIC DNA]</scope>
    <source>
        <strain evidence="1 2">B-37</strain>
    </source>
</reference>
<keyword evidence="2" id="KW-1185">Reference proteome</keyword>
<proteinExistence type="predicted"/>
<name>A0A193BVM5_AMYOR</name>